<dbReference type="EC" id="6.1.1.19" evidence="3"/>
<accession>A0A2M8KD84</accession>
<gene>
    <name evidence="13" type="primary">argS</name>
    <name evidence="13" type="ORF">COU81_03740</name>
</gene>
<dbReference type="Gene3D" id="3.40.50.620">
    <property type="entry name" value="HUPs"/>
    <property type="match status" value="1"/>
</dbReference>
<comment type="subcellular location">
    <subcellularLocation>
        <location evidence="1">Cytoplasm</location>
    </subcellularLocation>
</comment>
<dbReference type="SMART" id="SM00836">
    <property type="entry name" value="DALR_1"/>
    <property type="match status" value="1"/>
</dbReference>
<evidence type="ECO:0000256" key="7">
    <source>
        <dbReference type="ARBA" id="ARBA00022840"/>
    </source>
</evidence>
<keyword evidence="8 11" id="KW-0648">Protein biosynthesis</keyword>
<feature type="domain" description="DALR anticodon binding" evidence="12">
    <location>
        <begin position="202"/>
        <end position="321"/>
    </location>
</feature>
<keyword evidence="6 11" id="KW-0547">Nucleotide-binding</keyword>
<keyword evidence="5 11" id="KW-0436">Ligase</keyword>
<dbReference type="Proteomes" id="UP000231450">
    <property type="component" value="Unassembled WGS sequence"/>
</dbReference>
<organism evidence="13 14">
    <name type="scientific">Candidatus Portnoybacteria bacterium CG10_big_fil_rev_8_21_14_0_10_36_7</name>
    <dbReference type="NCBI Taxonomy" id="1974812"/>
    <lineage>
        <taxon>Bacteria</taxon>
        <taxon>Candidatus Portnoyibacteriota</taxon>
    </lineage>
</organism>
<evidence type="ECO:0000256" key="5">
    <source>
        <dbReference type="ARBA" id="ARBA00022598"/>
    </source>
</evidence>
<keyword evidence="7 11" id="KW-0067">ATP-binding</keyword>
<evidence type="ECO:0000256" key="2">
    <source>
        <dbReference type="ARBA" id="ARBA00005594"/>
    </source>
</evidence>
<comment type="similarity">
    <text evidence="2 11">Belongs to the class-I aminoacyl-tRNA synthetase family.</text>
</comment>
<dbReference type="AlphaFoldDB" id="A0A2M8KD84"/>
<dbReference type="SUPFAM" id="SSF47323">
    <property type="entry name" value="Anticodon-binding domain of a subclass of class I aminoacyl-tRNA synthetases"/>
    <property type="match status" value="1"/>
</dbReference>
<reference evidence="14" key="1">
    <citation type="submission" date="2017-09" db="EMBL/GenBank/DDBJ databases">
        <title>Depth-based differentiation of microbial function through sediment-hosted aquifers and enrichment of novel symbionts in the deep terrestrial subsurface.</title>
        <authorList>
            <person name="Probst A.J."/>
            <person name="Ladd B."/>
            <person name="Jarett J.K."/>
            <person name="Geller-Mcgrath D.E."/>
            <person name="Sieber C.M.K."/>
            <person name="Emerson J.B."/>
            <person name="Anantharaman K."/>
            <person name="Thomas B.C."/>
            <person name="Malmstrom R."/>
            <person name="Stieglmeier M."/>
            <person name="Klingl A."/>
            <person name="Woyke T."/>
            <person name="Ryan C.M."/>
            <person name="Banfield J.F."/>
        </authorList>
    </citation>
    <scope>NUCLEOTIDE SEQUENCE [LARGE SCALE GENOMIC DNA]</scope>
</reference>
<evidence type="ECO:0000256" key="8">
    <source>
        <dbReference type="ARBA" id="ARBA00022917"/>
    </source>
</evidence>
<proteinExistence type="inferred from homology"/>
<dbReference type="InterPro" id="IPR009080">
    <property type="entry name" value="tRNAsynth_Ia_anticodon-bd"/>
</dbReference>
<dbReference type="InterPro" id="IPR008909">
    <property type="entry name" value="DALR_anticod-bd"/>
</dbReference>
<evidence type="ECO:0000256" key="1">
    <source>
        <dbReference type="ARBA" id="ARBA00004496"/>
    </source>
</evidence>
<evidence type="ECO:0000256" key="3">
    <source>
        <dbReference type="ARBA" id="ARBA00012837"/>
    </source>
</evidence>
<comment type="caution">
    <text evidence="13">The sequence shown here is derived from an EMBL/GenBank/DDBJ whole genome shotgun (WGS) entry which is preliminary data.</text>
</comment>
<protein>
    <recommendedName>
        <fullName evidence="3">arginine--tRNA ligase</fullName>
        <ecNumber evidence="3">6.1.1.19</ecNumber>
    </recommendedName>
</protein>
<dbReference type="PANTHER" id="PTHR11956">
    <property type="entry name" value="ARGINYL-TRNA SYNTHETASE"/>
    <property type="match status" value="1"/>
</dbReference>
<sequence length="321" mass="36710">FKKIYELLGIQFDVYFFESEEEVAGKKMVADLLAKKVAERSQEAIVVNLEQYDLGVLVLVRKDGSALYGLKDIPLAVKKFKEFNIDTSIYIIDIRQNLYLNQLFKILELYGLREKMVHIGYEVVTLKDGESMSSRKGNIITARELIDEIDNRVKSKFPDSPDSLTIALGALKFSMLRYSANKKIEFDINESIKIEGATGPYVQYAHARICSILAKAQSLKLEWQSKNNLSLLSGERELNLMRELNKFPELVEEVSQSYEVHKLTYFAIKLADKFHSFYNDCRVIDESNLELTQSRLELAKAVKIVLAETLRLIGVSALEKM</sequence>
<feature type="non-terminal residue" evidence="13">
    <location>
        <position position="1"/>
    </location>
</feature>
<keyword evidence="4" id="KW-0963">Cytoplasm</keyword>
<evidence type="ECO:0000259" key="12">
    <source>
        <dbReference type="SMART" id="SM00836"/>
    </source>
</evidence>
<dbReference type="InterPro" id="IPR001278">
    <property type="entry name" value="Arg-tRNA-ligase"/>
</dbReference>
<dbReference type="SUPFAM" id="SSF52374">
    <property type="entry name" value="Nucleotidylyl transferase"/>
    <property type="match status" value="1"/>
</dbReference>
<dbReference type="InterPro" id="IPR014729">
    <property type="entry name" value="Rossmann-like_a/b/a_fold"/>
</dbReference>
<evidence type="ECO:0000256" key="4">
    <source>
        <dbReference type="ARBA" id="ARBA00022490"/>
    </source>
</evidence>
<name>A0A2M8KD84_9BACT</name>
<evidence type="ECO:0000256" key="11">
    <source>
        <dbReference type="RuleBase" id="RU363038"/>
    </source>
</evidence>
<evidence type="ECO:0000256" key="9">
    <source>
        <dbReference type="ARBA" id="ARBA00023146"/>
    </source>
</evidence>
<dbReference type="GO" id="GO:0005524">
    <property type="term" value="F:ATP binding"/>
    <property type="evidence" value="ECO:0007669"/>
    <property type="project" value="UniProtKB-KW"/>
</dbReference>
<dbReference type="Gene3D" id="1.10.730.10">
    <property type="entry name" value="Isoleucyl-tRNA Synthetase, Domain 1"/>
    <property type="match status" value="1"/>
</dbReference>
<keyword evidence="9 11" id="KW-0030">Aminoacyl-tRNA synthetase</keyword>
<dbReference type="GO" id="GO:0006420">
    <property type="term" value="P:arginyl-tRNA aminoacylation"/>
    <property type="evidence" value="ECO:0007669"/>
    <property type="project" value="InterPro"/>
</dbReference>
<evidence type="ECO:0000313" key="13">
    <source>
        <dbReference type="EMBL" id="PJE57878.1"/>
    </source>
</evidence>
<dbReference type="GO" id="GO:0005737">
    <property type="term" value="C:cytoplasm"/>
    <property type="evidence" value="ECO:0007669"/>
    <property type="project" value="UniProtKB-SubCell"/>
</dbReference>
<dbReference type="Pfam" id="PF00750">
    <property type="entry name" value="tRNA-synt_1d"/>
    <property type="match status" value="1"/>
</dbReference>
<dbReference type="InterPro" id="IPR035684">
    <property type="entry name" value="ArgRS_core"/>
</dbReference>
<dbReference type="GO" id="GO:0004814">
    <property type="term" value="F:arginine-tRNA ligase activity"/>
    <property type="evidence" value="ECO:0007669"/>
    <property type="project" value="UniProtKB-EC"/>
</dbReference>
<evidence type="ECO:0000256" key="6">
    <source>
        <dbReference type="ARBA" id="ARBA00022741"/>
    </source>
</evidence>
<dbReference type="FunFam" id="1.10.730.10:FF:000008">
    <property type="entry name" value="Arginine--tRNA ligase"/>
    <property type="match status" value="1"/>
</dbReference>
<dbReference type="Pfam" id="PF05746">
    <property type="entry name" value="DALR_1"/>
    <property type="match status" value="1"/>
</dbReference>
<comment type="catalytic activity">
    <reaction evidence="10">
        <text>tRNA(Arg) + L-arginine + ATP = L-arginyl-tRNA(Arg) + AMP + diphosphate</text>
        <dbReference type="Rhea" id="RHEA:20301"/>
        <dbReference type="Rhea" id="RHEA-COMP:9658"/>
        <dbReference type="Rhea" id="RHEA-COMP:9673"/>
        <dbReference type="ChEBI" id="CHEBI:30616"/>
        <dbReference type="ChEBI" id="CHEBI:32682"/>
        <dbReference type="ChEBI" id="CHEBI:33019"/>
        <dbReference type="ChEBI" id="CHEBI:78442"/>
        <dbReference type="ChEBI" id="CHEBI:78513"/>
        <dbReference type="ChEBI" id="CHEBI:456215"/>
        <dbReference type="EC" id="6.1.1.19"/>
    </reaction>
</comment>
<evidence type="ECO:0000256" key="10">
    <source>
        <dbReference type="ARBA" id="ARBA00049339"/>
    </source>
</evidence>
<dbReference type="EMBL" id="PFDW01000074">
    <property type="protein sequence ID" value="PJE57878.1"/>
    <property type="molecule type" value="Genomic_DNA"/>
</dbReference>
<dbReference type="PANTHER" id="PTHR11956:SF5">
    <property type="entry name" value="ARGININE--TRNA LIGASE, CYTOPLASMIC"/>
    <property type="match status" value="1"/>
</dbReference>
<evidence type="ECO:0000313" key="14">
    <source>
        <dbReference type="Proteomes" id="UP000231450"/>
    </source>
</evidence>